<proteinExistence type="predicted"/>
<dbReference type="Proteomes" id="UP000717696">
    <property type="component" value="Unassembled WGS sequence"/>
</dbReference>
<organism evidence="2 3">
    <name type="scientific">Dactylonectria estremocensis</name>
    <dbReference type="NCBI Taxonomy" id="1079267"/>
    <lineage>
        <taxon>Eukaryota</taxon>
        <taxon>Fungi</taxon>
        <taxon>Dikarya</taxon>
        <taxon>Ascomycota</taxon>
        <taxon>Pezizomycotina</taxon>
        <taxon>Sordariomycetes</taxon>
        <taxon>Hypocreomycetidae</taxon>
        <taxon>Hypocreales</taxon>
        <taxon>Nectriaceae</taxon>
        <taxon>Dactylonectria</taxon>
    </lineage>
</organism>
<dbReference type="PANTHER" id="PTHR35910:SF6">
    <property type="entry name" value="2EXR DOMAIN-CONTAINING PROTEIN"/>
    <property type="match status" value="1"/>
</dbReference>
<dbReference type="InterPro" id="IPR045518">
    <property type="entry name" value="2EXR"/>
</dbReference>
<protein>
    <recommendedName>
        <fullName evidence="1">2EXR domain-containing protein</fullName>
    </recommendedName>
</protein>
<keyword evidence="3" id="KW-1185">Reference proteome</keyword>
<dbReference type="EMBL" id="JAGMUU010000012">
    <property type="protein sequence ID" value="KAH7141329.1"/>
    <property type="molecule type" value="Genomic_DNA"/>
</dbReference>
<name>A0A9P9EQG4_9HYPO</name>
<evidence type="ECO:0000259" key="1">
    <source>
        <dbReference type="Pfam" id="PF20150"/>
    </source>
</evidence>
<dbReference type="PANTHER" id="PTHR35910">
    <property type="entry name" value="2EXR DOMAIN-CONTAINING PROTEIN"/>
    <property type="match status" value="1"/>
</dbReference>
<dbReference type="AlphaFoldDB" id="A0A9P9EQG4"/>
<evidence type="ECO:0000313" key="2">
    <source>
        <dbReference type="EMBL" id="KAH7141329.1"/>
    </source>
</evidence>
<reference evidence="2" key="1">
    <citation type="journal article" date="2021" name="Nat. Commun.">
        <title>Genetic determinants of endophytism in the Arabidopsis root mycobiome.</title>
        <authorList>
            <person name="Mesny F."/>
            <person name="Miyauchi S."/>
            <person name="Thiergart T."/>
            <person name="Pickel B."/>
            <person name="Atanasova L."/>
            <person name="Karlsson M."/>
            <person name="Huettel B."/>
            <person name="Barry K.W."/>
            <person name="Haridas S."/>
            <person name="Chen C."/>
            <person name="Bauer D."/>
            <person name="Andreopoulos W."/>
            <person name="Pangilinan J."/>
            <person name="LaButti K."/>
            <person name="Riley R."/>
            <person name="Lipzen A."/>
            <person name="Clum A."/>
            <person name="Drula E."/>
            <person name="Henrissat B."/>
            <person name="Kohler A."/>
            <person name="Grigoriev I.V."/>
            <person name="Martin F.M."/>
            <person name="Hacquard S."/>
        </authorList>
    </citation>
    <scope>NUCLEOTIDE SEQUENCE</scope>
    <source>
        <strain evidence="2">MPI-CAGE-AT-0021</strain>
    </source>
</reference>
<sequence length="341" mass="39058">MDPNAELSISSAEHSFSRFSDLPSEIRNRIWHLALDNAAHDRVLHVAIQYLYYVVNHSCCEKGLAFCGNHAYCPSYISIGEASKPSICMADGYFSTSDQHPELEGMQSKPSLGALSLACYESRQVVLSRYPQVLRIYRGKWHSSMQPRLVRFCPETDVLLITTVSDTGVAHPHATIGKEDNLYQYIENYKTRFPGDADRFQSFRETIASAEHVAFRHMGHRGAQFYGAGCDVASQQTFIHLLFFFESLKHLFMWPDPAYWPEVLESTVRIENIKDLVPADNADKRFRWLQNNACEVLYRHLKKSSEAQNRHVTESQEHWVPTSKPIEHIGCYIPEAWLSDP</sequence>
<accession>A0A9P9EQG4</accession>
<comment type="caution">
    <text evidence="2">The sequence shown here is derived from an EMBL/GenBank/DDBJ whole genome shotgun (WGS) entry which is preliminary data.</text>
</comment>
<feature type="domain" description="2EXR" evidence="1">
    <location>
        <begin position="16"/>
        <end position="159"/>
    </location>
</feature>
<dbReference type="OrthoDB" id="5061036at2759"/>
<gene>
    <name evidence="2" type="ORF">B0J13DRAFT_57169</name>
</gene>
<dbReference type="Pfam" id="PF20150">
    <property type="entry name" value="2EXR"/>
    <property type="match status" value="1"/>
</dbReference>
<evidence type="ECO:0000313" key="3">
    <source>
        <dbReference type="Proteomes" id="UP000717696"/>
    </source>
</evidence>